<dbReference type="SUPFAM" id="SSF52172">
    <property type="entry name" value="CheY-like"/>
    <property type="match status" value="1"/>
</dbReference>
<evidence type="ECO:0000256" key="1">
    <source>
        <dbReference type="ARBA" id="ARBA00018672"/>
    </source>
</evidence>
<comment type="function">
    <text evidence="7">May play the central regulatory role in sporulation. It may be an element of the effector pathway responsible for the activation of sporulation genes in response to nutritional stress. Spo0A may act in concert with spo0H (a sigma factor) to control the expression of some genes that are critical to the sporulation process.</text>
</comment>
<keyword evidence="3" id="KW-0902">Two-component regulatory system</keyword>
<evidence type="ECO:0000313" key="13">
    <source>
        <dbReference type="Proteomes" id="UP000823912"/>
    </source>
</evidence>
<feature type="domain" description="Response regulatory" evidence="10">
    <location>
        <begin position="3"/>
        <end position="115"/>
    </location>
</feature>
<feature type="modified residue" description="4-aspartylphosphate" evidence="8">
    <location>
        <position position="52"/>
    </location>
</feature>
<dbReference type="Gene3D" id="3.40.50.2300">
    <property type="match status" value="1"/>
</dbReference>
<protein>
    <recommendedName>
        <fullName evidence="1">Stage 0 sporulation protein A homolog</fullName>
    </recommendedName>
</protein>
<dbReference type="PANTHER" id="PTHR48111:SF22">
    <property type="entry name" value="REGULATOR OF RPOS"/>
    <property type="match status" value="1"/>
</dbReference>
<dbReference type="Pfam" id="PF00486">
    <property type="entry name" value="Trans_reg_C"/>
    <property type="match status" value="1"/>
</dbReference>
<proteinExistence type="predicted"/>
<comment type="caution">
    <text evidence="12">The sequence shown here is derived from an EMBL/GenBank/DDBJ whole genome shotgun (WGS) entry which is preliminary data.</text>
</comment>
<evidence type="ECO:0000256" key="2">
    <source>
        <dbReference type="ARBA" id="ARBA00022553"/>
    </source>
</evidence>
<evidence type="ECO:0000256" key="9">
    <source>
        <dbReference type="PROSITE-ProRule" id="PRU01091"/>
    </source>
</evidence>
<keyword evidence="2 8" id="KW-0597">Phosphoprotein</keyword>
<dbReference type="Gene3D" id="1.10.10.10">
    <property type="entry name" value="Winged helix-like DNA-binding domain superfamily/Winged helix DNA-binding domain"/>
    <property type="match status" value="1"/>
</dbReference>
<dbReference type="AlphaFoldDB" id="A0A9D1EAG5"/>
<dbReference type="SMART" id="SM00862">
    <property type="entry name" value="Trans_reg_C"/>
    <property type="match status" value="1"/>
</dbReference>
<feature type="DNA-binding region" description="OmpR/PhoB-type" evidence="9">
    <location>
        <begin position="122"/>
        <end position="217"/>
    </location>
</feature>
<dbReference type="GO" id="GO:0000156">
    <property type="term" value="F:phosphorelay response regulator activity"/>
    <property type="evidence" value="ECO:0007669"/>
    <property type="project" value="TreeGrafter"/>
</dbReference>
<name>A0A9D1EAG5_9FIRM</name>
<keyword evidence="6" id="KW-0804">Transcription</keyword>
<dbReference type="InterPro" id="IPR011006">
    <property type="entry name" value="CheY-like_superfamily"/>
</dbReference>
<dbReference type="GO" id="GO:0032993">
    <property type="term" value="C:protein-DNA complex"/>
    <property type="evidence" value="ECO:0007669"/>
    <property type="project" value="TreeGrafter"/>
</dbReference>
<feature type="domain" description="OmpR/PhoB-type" evidence="11">
    <location>
        <begin position="122"/>
        <end position="217"/>
    </location>
</feature>
<dbReference type="CDD" id="cd00383">
    <property type="entry name" value="trans_reg_C"/>
    <property type="match status" value="1"/>
</dbReference>
<dbReference type="PROSITE" id="PS50110">
    <property type="entry name" value="RESPONSE_REGULATORY"/>
    <property type="match status" value="1"/>
</dbReference>
<gene>
    <name evidence="12" type="ORF">IAA55_08670</name>
</gene>
<dbReference type="FunFam" id="3.40.50.2300:FF:000001">
    <property type="entry name" value="DNA-binding response regulator PhoB"/>
    <property type="match status" value="1"/>
</dbReference>
<sequence>MIKILIVEDEISISHLIKLSLKRAGYACECAYDGEEAVEKLESERYDLVLLDVMLPKLDGFELMEYIRPMEIPVIFLTAKNSVNDRVKGLRMGAEDYIVKPFEIVELLARVEVVLRRRQLSEESMDLCGLHIDIRSMRVQRDGREIPLTKKEFDLLLLFARNPNTALYRESIYERVWGGEFPYGSRAVDLLVQRLRKKVGWNRELKAVNKVGYRLEVPQ</sequence>
<dbReference type="Gene3D" id="6.10.250.690">
    <property type="match status" value="1"/>
</dbReference>
<evidence type="ECO:0000313" key="12">
    <source>
        <dbReference type="EMBL" id="HIR71340.1"/>
    </source>
</evidence>
<evidence type="ECO:0000259" key="10">
    <source>
        <dbReference type="PROSITE" id="PS50110"/>
    </source>
</evidence>
<dbReference type="PANTHER" id="PTHR48111">
    <property type="entry name" value="REGULATOR OF RPOS"/>
    <property type="match status" value="1"/>
</dbReference>
<dbReference type="InterPro" id="IPR039420">
    <property type="entry name" value="WalR-like"/>
</dbReference>
<dbReference type="GO" id="GO:0005829">
    <property type="term" value="C:cytosol"/>
    <property type="evidence" value="ECO:0007669"/>
    <property type="project" value="TreeGrafter"/>
</dbReference>
<dbReference type="GO" id="GO:0000976">
    <property type="term" value="F:transcription cis-regulatory region binding"/>
    <property type="evidence" value="ECO:0007669"/>
    <property type="project" value="TreeGrafter"/>
</dbReference>
<evidence type="ECO:0000256" key="5">
    <source>
        <dbReference type="ARBA" id="ARBA00023125"/>
    </source>
</evidence>
<keyword evidence="4" id="KW-0805">Transcription regulation</keyword>
<evidence type="ECO:0000256" key="3">
    <source>
        <dbReference type="ARBA" id="ARBA00023012"/>
    </source>
</evidence>
<evidence type="ECO:0000256" key="6">
    <source>
        <dbReference type="ARBA" id="ARBA00023163"/>
    </source>
</evidence>
<evidence type="ECO:0000256" key="7">
    <source>
        <dbReference type="ARBA" id="ARBA00024867"/>
    </source>
</evidence>
<reference evidence="12" key="2">
    <citation type="journal article" date="2021" name="PeerJ">
        <title>Extensive microbial diversity within the chicken gut microbiome revealed by metagenomics and culture.</title>
        <authorList>
            <person name="Gilroy R."/>
            <person name="Ravi A."/>
            <person name="Getino M."/>
            <person name="Pursley I."/>
            <person name="Horton D.L."/>
            <person name="Alikhan N.F."/>
            <person name="Baker D."/>
            <person name="Gharbi K."/>
            <person name="Hall N."/>
            <person name="Watson M."/>
            <person name="Adriaenssens E.M."/>
            <person name="Foster-Nyarko E."/>
            <person name="Jarju S."/>
            <person name="Secka A."/>
            <person name="Antonio M."/>
            <person name="Oren A."/>
            <person name="Chaudhuri R.R."/>
            <person name="La Ragione R."/>
            <person name="Hildebrand F."/>
            <person name="Pallen M.J."/>
        </authorList>
    </citation>
    <scope>NUCLEOTIDE SEQUENCE</scope>
    <source>
        <strain evidence="12">ChiSjej5B23-6657</strain>
    </source>
</reference>
<dbReference type="GO" id="GO:0006355">
    <property type="term" value="P:regulation of DNA-templated transcription"/>
    <property type="evidence" value="ECO:0007669"/>
    <property type="project" value="InterPro"/>
</dbReference>
<dbReference type="Pfam" id="PF00072">
    <property type="entry name" value="Response_reg"/>
    <property type="match status" value="1"/>
</dbReference>
<organism evidence="12 13">
    <name type="scientific">Candidatus Pullilachnospira gallistercoris</name>
    <dbReference type="NCBI Taxonomy" id="2840911"/>
    <lineage>
        <taxon>Bacteria</taxon>
        <taxon>Bacillati</taxon>
        <taxon>Bacillota</taxon>
        <taxon>Clostridia</taxon>
        <taxon>Lachnospirales</taxon>
        <taxon>Lachnospiraceae</taxon>
        <taxon>Lachnospiraceae incertae sedis</taxon>
        <taxon>Candidatus Pullilachnospira</taxon>
    </lineage>
</organism>
<evidence type="ECO:0000256" key="4">
    <source>
        <dbReference type="ARBA" id="ARBA00023015"/>
    </source>
</evidence>
<dbReference type="EMBL" id="DVHM01000141">
    <property type="protein sequence ID" value="HIR71340.1"/>
    <property type="molecule type" value="Genomic_DNA"/>
</dbReference>
<dbReference type="Proteomes" id="UP000823912">
    <property type="component" value="Unassembled WGS sequence"/>
</dbReference>
<keyword evidence="5 9" id="KW-0238">DNA-binding</keyword>
<dbReference type="InterPro" id="IPR036388">
    <property type="entry name" value="WH-like_DNA-bd_sf"/>
</dbReference>
<dbReference type="InterPro" id="IPR001867">
    <property type="entry name" value="OmpR/PhoB-type_DNA-bd"/>
</dbReference>
<dbReference type="PROSITE" id="PS51755">
    <property type="entry name" value="OMPR_PHOB"/>
    <property type="match status" value="1"/>
</dbReference>
<accession>A0A9D1EAG5</accession>
<dbReference type="InterPro" id="IPR001789">
    <property type="entry name" value="Sig_transdc_resp-reg_receiver"/>
</dbReference>
<reference evidence="12" key="1">
    <citation type="submission" date="2020-10" db="EMBL/GenBank/DDBJ databases">
        <authorList>
            <person name="Gilroy R."/>
        </authorList>
    </citation>
    <scope>NUCLEOTIDE SEQUENCE</scope>
    <source>
        <strain evidence="12">ChiSjej5B23-6657</strain>
    </source>
</reference>
<dbReference type="SMART" id="SM00448">
    <property type="entry name" value="REC"/>
    <property type="match status" value="1"/>
</dbReference>
<evidence type="ECO:0000259" key="11">
    <source>
        <dbReference type="PROSITE" id="PS51755"/>
    </source>
</evidence>
<evidence type="ECO:0000256" key="8">
    <source>
        <dbReference type="PROSITE-ProRule" id="PRU00169"/>
    </source>
</evidence>